<reference evidence="2" key="1">
    <citation type="submission" date="2022-02" db="EMBL/GenBank/DDBJ databases">
        <title>Vibrio sp. nov., a new bacterium isolated from Bohai sea, China.</title>
        <authorList>
            <person name="Yuan Y."/>
        </authorList>
    </citation>
    <scope>NUCLEOTIDE SEQUENCE</scope>
    <source>
        <strain evidence="2">DBSS07</strain>
    </source>
</reference>
<feature type="transmembrane region" description="Helical" evidence="1">
    <location>
        <begin position="7"/>
        <end position="27"/>
    </location>
</feature>
<evidence type="ECO:0000313" key="2">
    <source>
        <dbReference type="EMBL" id="MCW8336578.1"/>
    </source>
</evidence>
<accession>A0A9X3CIP9</accession>
<proteinExistence type="predicted"/>
<evidence type="ECO:0000256" key="1">
    <source>
        <dbReference type="SAM" id="Phobius"/>
    </source>
</evidence>
<dbReference type="RefSeq" id="WP_265689662.1">
    <property type="nucleotide sequence ID" value="NZ_JAKRRX010000289.1"/>
</dbReference>
<dbReference type="Proteomes" id="UP001155586">
    <property type="component" value="Unassembled WGS sequence"/>
</dbReference>
<dbReference type="AlphaFoldDB" id="A0A9X3CIP9"/>
<gene>
    <name evidence="2" type="ORF">MD483_22485</name>
</gene>
<dbReference type="EMBL" id="JAKRRX010000289">
    <property type="protein sequence ID" value="MCW8336578.1"/>
    <property type="molecule type" value="Genomic_DNA"/>
</dbReference>
<name>A0A9X3CIP9_9VIBR</name>
<keyword evidence="3" id="KW-1185">Reference proteome</keyword>
<sequence>MNFQSKTSQWVMLSVLVTIFVGLYWGLNSENNKREQDSIRIVGKKPADATVKAWANYWVSGEQCESYSYDMFGQKAHKGGKLTIFYTQNFAESDIRYELRVPYASYTDNQNCSVELRDITVEAYNEFDTAGFAQLRIYQAGERYNNKPIELSSKIEARECDSFIHQWKDNSWSGGLGCIFYFNEKRVSKLPEYNAKNVHFNFSQFNQDTVIHYDILAGDDYRTKPLDPKTGQ</sequence>
<protein>
    <submittedName>
        <fullName evidence="2">Uncharacterized protein</fullName>
    </submittedName>
</protein>
<keyword evidence="1" id="KW-0812">Transmembrane</keyword>
<organism evidence="2 3">
    <name type="scientific">Vibrio paucivorans</name>
    <dbReference type="NCBI Taxonomy" id="2829489"/>
    <lineage>
        <taxon>Bacteria</taxon>
        <taxon>Pseudomonadati</taxon>
        <taxon>Pseudomonadota</taxon>
        <taxon>Gammaproteobacteria</taxon>
        <taxon>Vibrionales</taxon>
        <taxon>Vibrionaceae</taxon>
        <taxon>Vibrio</taxon>
    </lineage>
</organism>
<keyword evidence="1" id="KW-1133">Transmembrane helix</keyword>
<keyword evidence="1" id="KW-0472">Membrane</keyword>
<comment type="caution">
    <text evidence="2">The sequence shown here is derived from an EMBL/GenBank/DDBJ whole genome shotgun (WGS) entry which is preliminary data.</text>
</comment>
<evidence type="ECO:0000313" key="3">
    <source>
        <dbReference type="Proteomes" id="UP001155586"/>
    </source>
</evidence>